<dbReference type="Pfam" id="PF13853">
    <property type="entry name" value="7tm_4"/>
    <property type="match status" value="1"/>
</dbReference>
<evidence type="ECO:0000256" key="8">
    <source>
        <dbReference type="ARBA" id="ARBA00023224"/>
    </source>
</evidence>
<dbReference type="GO" id="GO:0005886">
    <property type="term" value="C:plasma membrane"/>
    <property type="evidence" value="ECO:0007669"/>
    <property type="project" value="UniProtKB-SubCell"/>
</dbReference>
<dbReference type="FunFam" id="1.20.1070.10:FF:000003">
    <property type="entry name" value="Olfactory receptor"/>
    <property type="match status" value="1"/>
</dbReference>
<reference evidence="13" key="1">
    <citation type="submission" date="2025-08" db="UniProtKB">
        <authorList>
            <consortium name="RefSeq"/>
        </authorList>
    </citation>
    <scope>IDENTIFICATION</scope>
</reference>
<dbReference type="PROSITE" id="PS50262">
    <property type="entry name" value="G_PROTEIN_RECEP_F1_2"/>
    <property type="match status" value="1"/>
</dbReference>
<feature type="domain" description="G-protein coupled receptors family 1 profile" evidence="11">
    <location>
        <begin position="41"/>
        <end position="289"/>
    </location>
</feature>
<feature type="transmembrane region" description="Helical" evidence="10">
    <location>
        <begin position="193"/>
        <end position="220"/>
    </location>
</feature>
<dbReference type="SUPFAM" id="SSF81321">
    <property type="entry name" value="Family A G protein-coupled receptor-like"/>
    <property type="match status" value="1"/>
</dbReference>
<keyword evidence="4 10" id="KW-1133">Transmembrane helix</keyword>
<dbReference type="InterPro" id="IPR017452">
    <property type="entry name" value="GPCR_Rhodpsn_7TM"/>
</dbReference>
<evidence type="ECO:0000256" key="3">
    <source>
        <dbReference type="ARBA" id="ARBA00022692"/>
    </source>
</evidence>
<evidence type="ECO:0000256" key="7">
    <source>
        <dbReference type="ARBA" id="ARBA00023170"/>
    </source>
</evidence>
<keyword evidence="10" id="KW-0552">Olfaction</keyword>
<comment type="similarity">
    <text evidence="9">Belongs to the G-protein coupled receptor 1 family.</text>
</comment>
<feature type="transmembrane region" description="Helical" evidence="10">
    <location>
        <begin position="241"/>
        <end position="260"/>
    </location>
</feature>
<comment type="function">
    <text evidence="1">Odorant receptor.</text>
</comment>
<keyword evidence="7 9" id="KW-0675">Receptor</keyword>
<sequence length="323" mass="36190">MTWGNCTEATEFIFSGFTDHPEFQVTFFVLFLAIYIITLVGNLGMIILFRIDPQLHIPMYFLLSNLAFVDILYSTCITPKLLSDLIAERRAISYSACVSQLCIVSILLVMECFLLAVMAYDRYAAICNPLLYTVMSPRLCGQLVAGSFFTGCMNAMIQAVGMLKMSFCGPMVIDLFFCDISSMILLSCSDTRIHHVILLFVTFLFGVVSTLIVLISYIFIISTILKIRSAEGKCKAFSTCASHLTAVIIFYGTGLFIYLQPNTKNSRDQNKVVSVFYTVVTPMLNTLIYSLRNKEVKNAFNRVKEMIFFFPQEGNLAAEGCSS</sequence>
<keyword evidence="8 9" id="KW-0807">Transducer</keyword>
<gene>
    <name evidence="13" type="primary">LOC102386126</name>
</gene>
<dbReference type="GeneID" id="102386126"/>
<dbReference type="Proteomes" id="UP000189705">
    <property type="component" value="Unplaced"/>
</dbReference>
<dbReference type="GO" id="GO:0004930">
    <property type="term" value="F:G protein-coupled receptor activity"/>
    <property type="evidence" value="ECO:0007669"/>
    <property type="project" value="UniProtKB-KW"/>
</dbReference>
<feature type="transmembrane region" description="Helical" evidence="10">
    <location>
        <begin position="27"/>
        <end position="51"/>
    </location>
</feature>
<keyword evidence="10" id="KW-1003">Cell membrane</keyword>
<keyword evidence="3 9" id="KW-0812">Transmembrane</keyword>
<dbReference type="PROSITE" id="PS00237">
    <property type="entry name" value="G_PROTEIN_RECEP_F1_1"/>
    <property type="match status" value="1"/>
</dbReference>
<evidence type="ECO:0000313" key="12">
    <source>
        <dbReference type="Proteomes" id="UP000189705"/>
    </source>
</evidence>
<protein>
    <recommendedName>
        <fullName evidence="10">Olfactory receptor</fullName>
    </recommendedName>
</protein>
<evidence type="ECO:0000313" key="13">
    <source>
        <dbReference type="RefSeq" id="XP_006034848.1"/>
    </source>
</evidence>
<dbReference type="GO" id="GO:0004984">
    <property type="term" value="F:olfactory receptor activity"/>
    <property type="evidence" value="ECO:0007669"/>
    <property type="project" value="InterPro"/>
</dbReference>
<evidence type="ECO:0000256" key="6">
    <source>
        <dbReference type="ARBA" id="ARBA00023136"/>
    </source>
</evidence>
<dbReference type="PRINTS" id="PR00245">
    <property type="entry name" value="OLFACTORYR"/>
</dbReference>
<dbReference type="InParanoid" id="A0A1U7S512"/>
<dbReference type="InterPro" id="IPR000725">
    <property type="entry name" value="Olfact_rcpt"/>
</dbReference>
<proteinExistence type="inferred from homology"/>
<feature type="transmembrane region" description="Helical" evidence="10">
    <location>
        <begin position="272"/>
        <end position="291"/>
    </location>
</feature>
<evidence type="ECO:0000256" key="2">
    <source>
        <dbReference type="ARBA" id="ARBA00004141"/>
    </source>
</evidence>
<name>A0A1U7S512_ALLSI</name>
<evidence type="ECO:0000256" key="5">
    <source>
        <dbReference type="ARBA" id="ARBA00023040"/>
    </source>
</evidence>
<keyword evidence="5 9" id="KW-0297">G-protein coupled receptor</keyword>
<feature type="transmembrane region" description="Helical" evidence="10">
    <location>
        <begin position="167"/>
        <end position="187"/>
    </location>
</feature>
<dbReference type="CDD" id="cd15417">
    <property type="entry name" value="7tmA_OR5A1-like"/>
    <property type="match status" value="1"/>
</dbReference>
<feature type="transmembrane region" description="Helical" evidence="10">
    <location>
        <begin position="97"/>
        <end position="120"/>
    </location>
</feature>
<dbReference type="KEGG" id="asn:102386126"/>
<keyword evidence="10" id="KW-0716">Sensory transduction</keyword>
<dbReference type="RefSeq" id="XP_006034848.1">
    <property type="nucleotide sequence ID" value="XM_006034786.1"/>
</dbReference>
<organism evidence="12 13">
    <name type="scientific">Alligator sinensis</name>
    <name type="common">Chinese alligator</name>
    <dbReference type="NCBI Taxonomy" id="38654"/>
    <lineage>
        <taxon>Eukaryota</taxon>
        <taxon>Metazoa</taxon>
        <taxon>Chordata</taxon>
        <taxon>Craniata</taxon>
        <taxon>Vertebrata</taxon>
        <taxon>Euteleostomi</taxon>
        <taxon>Archelosauria</taxon>
        <taxon>Archosauria</taxon>
        <taxon>Crocodylia</taxon>
        <taxon>Alligatoridae</taxon>
        <taxon>Alligatorinae</taxon>
        <taxon>Alligator</taxon>
    </lineage>
</organism>
<feature type="transmembrane region" description="Helical" evidence="10">
    <location>
        <begin position="140"/>
        <end position="160"/>
    </location>
</feature>
<dbReference type="OrthoDB" id="9902777at2759"/>
<evidence type="ECO:0000256" key="1">
    <source>
        <dbReference type="ARBA" id="ARBA00002936"/>
    </source>
</evidence>
<dbReference type="eggNOG" id="ENOG502SJZ4">
    <property type="taxonomic scope" value="Eukaryota"/>
</dbReference>
<evidence type="ECO:0000259" key="11">
    <source>
        <dbReference type="PROSITE" id="PS50262"/>
    </source>
</evidence>
<comment type="subcellular location">
    <subcellularLocation>
        <location evidence="10">Cell membrane</location>
        <topology evidence="10">Multi-pass membrane protein</topology>
    </subcellularLocation>
    <subcellularLocation>
        <location evidence="2">Membrane</location>
        <topology evidence="2">Multi-pass membrane protein</topology>
    </subcellularLocation>
</comment>
<keyword evidence="12" id="KW-1185">Reference proteome</keyword>
<keyword evidence="6 10" id="KW-0472">Membrane</keyword>
<accession>A0A1U7S512</accession>
<dbReference type="PRINTS" id="PR00237">
    <property type="entry name" value="GPCRRHODOPSN"/>
</dbReference>
<evidence type="ECO:0000256" key="10">
    <source>
        <dbReference type="RuleBase" id="RU363047"/>
    </source>
</evidence>
<dbReference type="AlphaFoldDB" id="A0A1U7S512"/>
<dbReference type="PANTHER" id="PTHR48018">
    <property type="entry name" value="OLFACTORY RECEPTOR"/>
    <property type="match status" value="1"/>
</dbReference>
<dbReference type="InterPro" id="IPR000276">
    <property type="entry name" value="GPCR_Rhodpsn"/>
</dbReference>
<evidence type="ECO:0000256" key="4">
    <source>
        <dbReference type="ARBA" id="ARBA00022989"/>
    </source>
</evidence>
<dbReference type="Gene3D" id="1.20.1070.10">
    <property type="entry name" value="Rhodopsin 7-helix transmembrane proteins"/>
    <property type="match status" value="1"/>
</dbReference>
<feature type="transmembrane region" description="Helical" evidence="10">
    <location>
        <begin position="57"/>
        <end position="76"/>
    </location>
</feature>
<evidence type="ECO:0000256" key="9">
    <source>
        <dbReference type="RuleBase" id="RU000688"/>
    </source>
</evidence>